<dbReference type="SUPFAM" id="SSF56935">
    <property type="entry name" value="Porins"/>
    <property type="match status" value="1"/>
</dbReference>
<protein>
    <submittedName>
        <fullName evidence="1">Uncharacterized protein</fullName>
    </submittedName>
</protein>
<organism evidence="1 2">
    <name type="scientific">Methylobacterium frigidaeris</name>
    <dbReference type="NCBI Taxonomy" id="2038277"/>
    <lineage>
        <taxon>Bacteria</taxon>
        <taxon>Pseudomonadati</taxon>
        <taxon>Pseudomonadota</taxon>
        <taxon>Alphaproteobacteria</taxon>
        <taxon>Hyphomicrobiales</taxon>
        <taxon>Methylobacteriaceae</taxon>
        <taxon>Methylobacterium</taxon>
    </lineage>
</organism>
<dbReference type="EMBL" id="BPQJ01000010">
    <property type="protein sequence ID" value="GJD62474.1"/>
    <property type="molecule type" value="Genomic_DNA"/>
</dbReference>
<dbReference type="Pfam" id="PF10082">
    <property type="entry name" value="BBP2_2"/>
    <property type="match status" value="1"/>
</dbReference>
<accession>A0AA37HAV9</accession>
<name>A0AA37HAV9_9HYPH</name>
<reference evidence="1" key="2">
    <citation type="submission" date="2021-08" db="EMBL/GenBank/DDBJ databases">
        <authorList>
            <person name="Tani A."/>
            <person name="Ola A."/>
            <person name="Ogura Y."/>
            <person name="Katsura K."/>
            <person name="Hayashi T."/>
        </authorList>
    </citation>
    <scope>NUCLEOTIDE SEQUENCE</scope>
    <source>
        <strain evidence="1">JCM 32048</strain>
    </source>
</reference>
<evidence type="ECO:0000313" key="2">
    <source>
        <dbReference type="Proteomes" id="UP001055286"/>
    </source>
</evidence>
<dbReference type="AlphaFoldDB" id="A0AA37HAV9"/>
<gene>
    <name evidence="1" type="ORF">MPEAHAMD_2627</name>
</gene>
<dbReference type="InterPro" id="IPR018759">
    <property type="entry name" value="BBP2_2"/>
</dbReference>
<evidence type="ECO:0000313" key="1">
    <source>
        <dbReference type="EMBL" id="GJD62474.1"/>
    </source>
</evidence>
<dbReference type="RefSeq" id="WP_238191119.1">
    <property type="nucleotide sequence ID" value="NZ_BPQJ01000010.1"/>
</dbReference>
<sequence length="440" mass="47475">MGRRTAETHRRSRGRRGWAVRGCLLGGVLACDGTARAQSLTAPSQTVDPETAKAALARPLDVPKPTPATGLRFYDGALVVAPQLSLSGISSSNLFQNATGIADLKAVVAPAVTVALDQGDVGASLVASGRFGRYLLTDALRQDGYLFGPSLRARLAEPWTLTTSFQVKRQAYALSALGTLGAGNVQTFVTTQTSRTALSYESGPYFAEFVGQVQAWGQGVEGTGEAAAPAFANRYQRTEFNQIGKVGLRFFDDATAYLLVAGNRIAYQLADGYDRDSRGAMVALGLDLPVLDGLRTTGQVGYLTQRFADPRFNTVGRLVGQATTTWQMSQDWAWRGYWSRAASELVSPGIPAITVTSYGTAVTYQVDPALSLEVRLERLIQAAIQLPITYRGWAVVLGGQYLVSERTALEFGYKFQRQKTTDGSQNFREHNLGLGVTMKF</sequence>
<keyword evidence="2" id="KW-1185">Reference proteome</keyword>
<dbReference type="Proteomes" id="UP001055286">
    <property type="component" value="Unassembled WGS sequence"/>
</dbReference>
<reference evidence="1" key="1">
    <citation type="journal article" date="2016" name="Front. Microbiol.">
        <title>Genome Sequence of the Piezophilic, Mesophilic Sulfate-Reducing Bacterium Desulfovibrio indicus J2T.</title>
        <authorList>
            <person name="Cao J."/>
            <person name="Maignien L."/>
            <person name="Shao Z."/>
            <person name="Alain K."/>
            <person name="Jebbar M."/>
        </authorList>
    </citation>
    <scope>NUCLEOTIDE SEQUENCE</scope>
    <source>
        <strain evidence="1">JCM 32048</strain>
    </source>
</reference>
<comment type="caution">
    <text evidence="1">The sequence shown here is derived from an EMBL/GenBank/DDBJ whole genome shotgun (WGS) entry which is preliminary data.</text>
</comment>
<proteinExistence type="predicted"/>